<dbReference type="InterPro" id="IPR014031">
    <property type="entry name" value="Ketoacyl_synth_C"/>
</dbReference>
<protein>
    <recommendedName>
        <fullName evidence="3">Ketosynthase family 3 (KS3) domain-containing protein</fullName>
    </recommendedName>
</protein>
<dbReference type="PROSITE" id="PS52004">
    <property type="entry name" value="KS3_2"/>
    <property type="match status" value="1"/>
</dbReference>
<dbReference type="InterPro" id="IPR050091">
    <property type="entry name" value="PKS_NRPS_Biosynth_Enz"/>
</dbReference>
<evidence type="ECO:0000256" key="2">
    <source>
        <dbReference type="ARBA" id="ARBA00022553"/>
    </source>
</evidence>
<dbReference type="PANTHER" id="PTHR43775">
    <property type="entry name" value="FATTY ACID SYNTHASE"/>
    <property type="match status" value="1"/>
</dbReference>
<keyword evidence="2" id="KW-0597">Phosphoprotein</keyword>
<name>A0A5J4VRT5_9EUKA</name>
<dbReference type="InterPro" id="IPR016039">
    <property type="entry name" value="Thiolase-like"/>
</dbReference>
<dbReference type="GO" id="GO:0006633">
    <property type="term" value="P:fatty acid biosynthetic process"/>
    <property type="evidence" value="ECO:0007669"/>
    <property type="project" value="TreeGrafter"/>
</dbReference>
<dbReference type="SUPFAM" id="SSF53901">
    <property type="entry name" value="Thiolase-like"/>
    <property type="match status" value="1"/>
</dbReference>
<dbReference type="Pfam" id="PF14765">
    <property type="entry name" value="PS-DH"/>
    <property type="match status" value="1"/>
</dbReference>
<proteinExistence type="predicted"/>
<evidence type="ECO:0000256" key="1">
    <source>
        <dbReference type="ARBA" id="ARBA00022450"/>
    </source>
</evidence>
<dbReference type="Proteomes" id="UP000324800">
    <property type="component" value="Unassembled WGS sequence"/>
</dbReference>
<sequence>MFPYKVNYVEAHGIGTLVGDLIECQSIARILDIDREKGRHVVIGSVKSNVGHLEPVTGIVSLIKFAFAMKYYLIPLTVPVHILNPRIDMKAFKLKIATQQQPFPNSYNKNKHRTAHDQAIFACVAYNKKYAVEHLRQVASSNNTEGGVKSSIEQVCVFSFKVSVSFTPVQKDGIVSRSGQTSSYNVILSSRTIPSGKFQTHCTGIIELEQNIIQHEKIAPQLAQGISPDINLSVPNDAFQKIDMNLIRQLCLHEIAADNFYDELWKDGLELGRELRLARKIWIYNPDRQLISLGLIELNHETQSDELERRGWMYPPMMDSCLQSGLSARGWHGALFSIEAH</sequence>
<dbReference type="InterPro" id="IPR020841">
    <property type="entry name" value="PKS_Beta-ketoAc_synthase_dom"/>
</dbReference>
<gene>
    <name evidence="4" type="ORF">EZS28_019159</name>
</gene>
<evidence type="ECO:0000259" key="3">
    <source>
        <dbReference type="PROSITE" id="PS52004"/>
    </source>
</evidence>
<dbReference type="InterPro" id="IPR049551">
    <property type="entry name" value="PKS_DH_C"/>
</dbReference>
<evidence type="ECO:0000313" key="5">
    <source>
        <dbReference type="Proteomes" id="UP000324800"/>
    </source>
</evidence>
<dbReference type="EMBL" id="SNRW01005318">
    <property type="protein sequence ID" value="KAA6385314.1"/>
    <property type="molecule type" value="Genomic_DNA"/>
</dbReference>
<keyword evidence="1" id="KW-0596">Phosphopantetheine</keyword>
<dbReference type="OrthoDB" id="5334845at2759"/>
<dbReference type="Gene3D" id="3.10.129.110">
    <property type="entry name" value="Polyketide synthase dehydratase"/>
    <property type="match status" value="1"/>
</dbReference>
<dbReference type="InterPro" id="IPR042104">
    <property type="entry name" value="PKS_dehydratase_sf"/>
</dbReference>
<dbReference type="AlphaFoldDB" id="A0A5J4VRT5"/>
<reference evidence="4 5" key="1">
    <citation type="submission" date="2019-03" db="EMBL/GenBank/DDBJ databases">
        <title>Single cell metagenomics reveals metabolic interactions within the superorganism composed of flagellate Streblomastix strix and complex community of Bacteroidetes bacteria on its surface.</title>
        <authorList>
            <person name="Treitli S.C."/>
            <person name="Kolisko M."/>
            <person name="Husnik F."/>
            <person name="Keeling P."/>
            <person name="Hampl V."/>
        </authorList>
    </citation>
    <scope>NUCLEOTIDE SEQUENCE [LARGE SCALE GENOMIC DNA]</scope>
    <source>
        <strain evidence="4">ST1C</strain>
    </source>
</reference>
<dbReference type="Pfam" id="PF02801">
    <property type="entry name" value="Ketoacyl-synt_C"/>
    <property type="match status" value="1"/>
</dbReference>
<dbReference type="GO" id="GO:0004312">
    <property type="term" value="F:fatty acid synthase activity"/>
    <property type="evidence" value="ECO:0007669"/>
    <property type="project" value="TreeGrafter"/>
</dbReference>
<comment type="caution">
    <text evidence="4">The sequence shown here is derived from an EMBL/GenBank/DDBJ whole genome shotgun (WGS) entry which is preliminary data.</text>
</comment>
<evidence type="ECO:0000313" key="4">
    <source>
        <dbReference type="EMBL" id="KAA6385314.1"/>
    </source>
</evidence>
<dbReference type="PANTHER" id="PTHR43775:SF37">
    <property type="entry name" value="SI:DKEY-61P9.11"/>
    <property type="match status" value="1"/>
</dbReference>
<accession>A0A5J4VRT5</accession>
<organism evidence="4 5">
    <name type="scientific">Streblomastix strix</name>
    <dbReference type="NCBI Taxonomy" id="222440"/>
    <lineage>
        <taxon>Eukaryota</taxon>
        <taxon>Metamonada</taxon>
        <taxon>Preaxostyla</taxon>
        <taxon>Oxymonadida</taxon>
        <taxon>Streblomastigidae</taxon>
        <taxon>Streblomastix</taxon>
    </lineage>
</organism>
<feature type="domain" description="Ketosynthase family 3 (KS3)" evidence="3">
    <location>
        <begin position="1"/>
        <end position="134"/>
    </location>
</feature>
<dbReference type="Gene3D" id="3.40.47.10">
    <property type="match status" value="1"/>
</dbReference>